<evidence type="ECO:0000313" key="2">
    <source>
        <dbReference type="EMBL" id="TGN29176.1"/>
    </source>
</evidence>
<evidence type="ECO:0000313" key="3">
    <source>
        <dbReference type="Proteomes" id="UP000297998"/>
    </source>
</evidence>
<sequence>MTKLLWNEAFIQQIVKEQVLIEIAKERNDLKEKDIYLTKEQAAAMFGVSTSTIDNYKRNNLIPYTKIGRAVRFTLFDLKNAPIFIKKGKK</sequence>
<keyword evidence="2" id="KW-0238">DNA-binding</keyword>
<evidence type="ECO:0000259" key="1">
    <source>
        <dbReference type="Pfam" id="PF12728"/>
    </source>
</evidence>
<dbReference type="Proteomes" id="UP000297998">
    <property type="component" value="Unassembled WGS sequence"/>
</dbReference>
<reference evidence="2 3" key="1">
    <citation type="submission" date="2019-03" db="EMBL/GenBank/DDBJ databases">
        <title>Empedobacter tilapiae sp. nov., isolated from an intestine of Nile tilapia Oreochromis niloticus.</title>
        <authorList>
            <person name="Kim Y.-O."/>
            <person name="Yoon J.-H."/>
        </authorList>
    </citation>
    <scope>NUCLEOTIDE SEQUENCE [LARGE SCALE GENOMIC DNA]</scope>
    <source>
        <strain evidence="2 3">MRS2</strain>
    </source>
</reference>
<dbReference type="OrthoDB" id="7889003at2"/>
<dbReference type="RefSeq" id="WP_135834632.1">
    <property type="nucleotide sequence ID" value="NZ_SRPE01000003.1"/>
</dbReference>
<dbReference type="GO" id="GO:0003677">
    <property type="term" value="F:DNA binding"/>
    <property type="evidence" value="ECO:0007669"/>
    <property type="project" value="UniProtKB-KW"/>
</dbReference>
<dbReference type="EMBL" id="SRPE01000003">
    <property type="protein sequence ID" value="TGN29176.1"/>
    <property type="molecule type" value="Genomic_DNA"/>
</dbReference>
<dbReference type="SUPFAM" id="SSF46955">
    <property type="entry name" value="Putative DNA-binding domain"/>
    <property type="match status" value="1"/>
</dbReference>
<accession>A0A4Z1BBU6</accession>
<keyword evidence="3" id="KW-1185">Reference proteome</keyword>
<name>A0A4Z1BBU6_9FLAO</name>
<proteinExistence type="predicted"/>
<comment type="caution">
    <text evidence="2">The sequence shown here is derived from an EMBL/GenBank/DDBJ whole genome shotgun (WGS) entry which is preliminary data.</text>
</comment>
<dbReference type="InterPro" id="IPR009061">
    <property type="entry name" value="DNA-bd_dom_put_sf"/>
</dbReference>
<feature type="domain" description="Helix-turn-helix" evidence="1">
    <location>
        <begin position="36"/>
        <end position="78"/>
    </location>
</feature>
<dbReference type="AlphaFoldDB" id="A0A4Z1BBU6"/>
<gene>
    <name evidence="2" type="ORF">E4J94_04270</name>
</gene>
<dbReference type="InterPro" id="IPR041657">
    <property type="entry name" value="HTH_17"/>
</dbReference>
<protein>
    <submittedName>
        <fullName evidence="2">DNA-binding protein</fullName>
    </submittedName>
</protein>
<organism evidence="2 3">
    <name type="scientific">Empedobacter tilapiae</name>
    <dbReference type="NCBI Taxonomy" id="2491114"/>
    <lineage>
        <taxon>Bacteria</taxon>
        <taxon>Pseudomonadati</taxon>
        <taxon>Bacteroidota</taxon>
        <taxon>Flavobacteriia</taxon>
        <taxon>Flavobacteriales</taxon>
        <taxon>Weeksellaceae</taxon>
        <taxon>Empedobacter</taxon>
    </lineage>
</organism>
<dbReference type="Pfam" id="PF12728">
    <property type="entry name" value="HTH_17"/>
    <property type="match status" value="1"/>
</dbReference>